<keyword evidence="1" id="KW-1133">Transmembrane helix</keyword>
<keyword evidence="1" id="KW-0472">Membrane</keyword>
<keyword evidence="1" id="KW-0812">Transmembrane</keyword>
<dbReference type="AlphaFoldDB" id="A0AAW2EDD1"/>
<dbReference type="Proteomes" id="UP001430953">
    <property type="component" value="Unassembled WGS sequence"/>
</dbReference>
<evidence type="ECO:0000313" key="2">
    <source>
        <dbReference type="EMBL" id="KAL0101388.1"/>
    </source>
</evidence>
<keyword evidence="3" id="KW-1185">Reference proteome</keyword>
<comment type="caution">
    <text evidence="2">The sequence shown here is derived from an EMBL/GenBank/DDBJ whole genome shotgun (WGS) entry which is preliminary data.</text>
</comment>
<evidence type="ECO:0000256" key="1">
    <source>
        <dbReference type="SAM" id="Phobius"/>
    </source>
</evidence>
<gene>
    <name evidence="2" type="ORF">PUN28_018902</name>
</gene>
<organism evidence="2 3">
    <name type="scientific">Cardiocondyla obscurior</name>
    <dbReference type="NCBI Taxonomy" id="286306"/>
    <lineage>
        <taxon>Eukaryota</taxon>
        <taxon>Metazoa</taxon>
        <taxon>Ecdysozoa</taxon>
        <taxon>Arthropoda</taxon>
        <taxon>Hexapoda</taxon>
        <taxon>Insecta</taxon>
        <taxon>Pterygota</taxon>
        <taxon>Neoptera</taxon>
        <taxon>Endopterygota</taxon>
        <taxon>Hymenoptera</taxon>
        <taxon>Apocrita</taxon>
        <taxon>Aculeata</taxon>
        <taxon>Formicoidea</taxon>
        <taxon>Formicidae</taxon>
        <taxon>Myrmicinae</taxon>
        <taxon>Cardiocondyla</taxon>
    </lineage>
</organism>
<sequence length="88" mass="10150">MLKLPSCRGLGESDRDDFRTYPRDFLRTIGVSRGERSARRCTVRAPILIAYILQLRAAVALVPNWLSFIFVTALYIHQAFDYPPRPPR</sequence>
<dbReference type="EMBL" id="JADYXP020000024">
    <property type="protein sequence ID" value="KAL0101388.1"/>
    <property type="molecule type" value="Genomic_DNA"/>
</dbReference>
<protein>
    <submittedName>
        <fullName evidence="2">Uncharacterized protein</fullName>
    </submittedName>
</protein>
<feature type="transmembrane region" description="Helical" evidence="1">
    <location>
        <begin position="48"/>
        <end position="76"/>
    </location>
</feature>
<reference evidence="2 3" key="1">
    <citation type="submission" date="2023-03" db="EMBL/GenBank/DDBJ databases">
        <title>High recombination rates correlate with genetic variation in Cardiocondyla obscurior ants.</title>
        <authorList>
            <person name="Errbii M."/>
        </authorList>
    </citation>
    <scope>NUCLEOTIDE SEQUENCE [LARGE SCALE GENOMIC DNA]</scope>
    <source>
        <strain evidence="2">Alpha-2009</strain>
        <tissue evidence="2">Whole body</tissue>
    </source>
</reference>
<name>A0AAW2EDD1_9HYME</name>
<proteinExistence type="predicted"/>
<accession>A0AAW2EDD1</accession>
<evidence type="ECO:0000313" key="3">
    <source>
        <dbReference type="Proteomes" id="UP001430953"/>
    </source>
</evidence>